<keyword evidence="1" id="KW-0805">Transcription regulation</keyword>
<evidence type="ECO:0000313" key="6">
    <source>
        <dbReference type="EMBL" id="RNF94022.1"/>
    </source>
</evidence>
<organism evidence="6 7">
    <name type="scientific">Pseudomonas putida</name>
    <name type="common">Arthrobacter siderocapsulatus</name>
    <dbReference type="NCBI Taxonomy" id="303"/>
    <lineage>
        <taxon>Bacteria</taxon>
        <taxon>Pseudomonadati</taxon>
        <taxon>Pseudomonadota</taxon>
        <taxon>Gammaproteobacteria</taxon>
        <taxon>Pseudomonadales</taxon>
        <taxon>Pseudomonadaceae</taxon>
        <taxon>Pseudomonas</taxon>
    </lineage>
</organism>
<name>A0A3M8TT81_PSEPU</name>
<dbReference type="PANTHER" id="PTHR30055">
    <property type="entry name" value="HTH-TYPE TRANSCRIPTIONAL REGULATOR RUTR"/>
    <property type="match status" value="1"/>
</dbReference>
<evidence type="ECO:0000259" key="5">
    <source>
        <dbReference type="PROSITE" id="PS50977"/>
    </source>
</evidence>
<keyword evidence="2 4" id="KW-0238">DNA-binding</keyword>
<dbReference type="PANTHER" id="PTHR30055:SF234">
    <property type="entry name" value="HTH-TYPE TRANSCRIPTIONAL REGULATOR BETI"/>
    <property type="match status" value="1"/>
</dbReference>
<evidence type="ECO:0000256" key="1">
    <source>
        <dbReference type="ARBA" id="ARBA00023015"/>
    </source>
</evidence>
<dbReference type="InterPro" id="IPR001647">
    <property type="entry name" value="HTH_TetR"/>
</dbReference>
<evidence type="ECO:0000256" key="3">
    <source>
        <dbReference type="ARBA" id="ARBA00023163"/>
    </source>
</evidence>
<dbReference type="SUPFAM" id="SSF46689">
    <property type="entry name" value="Homeodomain-like"/>
    <property type="match status" value="1"/>
</dbReference>
<dbReference type="Proteomes" id="UP000278162">
    <property type="component" value="Unassembled WGS sequence"/>
</dbReference>
<dbReference type="InterPro" id="IPR050109">
    <property type="entry name" value="HTH-type_TetR-like_transc_reg"/>
</dbReference>
<feature type="DNA-binding region" description="H-T-H motif" evidence="4">
    <location>
        <begin position="47"/>
        <end position="66"/>
    </location>
</feature>
<dbReference type="InterPro" id="IPR009057">
    <property type="entry name" value="Homeodomain-like_sf"/>
</dbReference>
<proteinExistence type="predicted"/>
<evidence type="ECO:0000256" key="2">
    <source>
        <dbReference type="ARBA" id="ARBA00023125"/>
    </source>
</evidence>
<dbReference type="AlphaFoldDB" id="A0A3M8TT81"/>
<feature type="domain" description="HTH tetR-type" evidence="5">
    <location>
        <begin position="24"/>
        <end position="84"/>
    </location>
</feature>
<keyword evidence="3" id="KW-0804">Transcription</keyword>
<dbReference type="PROSITE" id="PS50977">
    <property type="entry name" value="HTH_TETR_2"/>
    <property type="match status" value="1"/>
</dbReference>
<sequence>MNRAIHPAALSEEECLIASVETAGSRFEEIRNKALELFAERGFAKVGMRELAQHLGMGPGSIYHHFASKEQLLFEAIEELYEDILEAAAITKYVAGDGFQALLYAHVDLHEHRRICFLLSEQEFRYLAPKHRQLILLMRRRYEDILLHRLIDKRAQPVTPVLRATVRGIVAWLNNISAWMNLDELEPCERCEVVDNFVKAALAAAFQQEISDKKLPVEVGRVYR</sequence>
<accession>A0A3M8TT81</accession>
<dbReference type="Gene3D" id="1.10.357.10">
    <property type="entry name" value="Tetracycline Repressor, domain 2"/>
    <property type="match status" value="1"/>
</dbReference>
<protein>
    <submittedName>
        <fullName evidence="6">TetR/AcrR family transcriptional regulator</fullName>
    </submittedName>
</protein>
<dbReference type="PRINTS" id="PR00455">
    <property type="entry name" value="HTHTETR"/>
</dbReference>
<evidence type="ECO:0000313" key="7">
    <source>
        <dbReference type="Proteomes" id="UP000278162"/>
    </source>
</evidence>
<dbReference type="EMBL" id="RJAI01000002">
    <property type="protein sequence ID" value="RNF94022.1"/>
    <property type="molecule type" value="Genomic_DNA"/>
</dbReference>
<dbReference type="GO" id="GO:0000976">
    <property type="term" value="F:transcription cis-regulatory region binding"/>
    <property type="evidence" value="ECO:0007669"/>
    <property type="project" value="TreeGrafter"/>
</dbReference>
<evidence type="ECO:0000256" key="4">
    <source>
        <dbReference type="PROSITE-ProRule" id="PRU00335"/>
    </source>
</evidence>
<reference evidence="6 7" key="1">
    <citation type="submission" date="2018-10" db="EMBL/GenBank/DDBJ databases">
        <title>An outbreak of IMP-63 producing strain in France.</title>
        <authorList>
            <person name="Bour M."/>
            <person name="Liapis E."/>
            <person name="Plesiat P."/>
        </authorList>
    </citation>
    <scope>NUCLEOTIDE SEQUENCE [LARGE SCALE GENOMIC DNA]</scope>
    <source>
        <strain evidence="6 7">12917</strain>
    </source>
</reference>
<comment type="caution">
    <text evidence="6">The sequence shown here is derived from an EMBL/GenBank/DDBJ whole genome shotgun (WGS) entry which is preliminary data.</text>
</comment>
<gene>
    <name evidence="6" type="ORF">EFK07_01455</name>
</gene>
<dbReference type="GO" id="GO:0003700">
    <property type="term" value="F:DNA-binding transcription factor activity"/>
    <property type="evidence" value="ECO:0007669"/>
    <property type="project" value="TreeGrafter"/>
</dbReference>
<dbReference type="Pfam" id="PF00440">
    <property type="entry name" value="TetR_N"/>
    <property type="match status" value="1"/>
</dbReference>